<dbReference type="InterPro" id="IPR036640">
    <property type="entry name" value="ABC1_TM_sf"/>
</dbReference>
<dbReference type="Gene3D" id="1.20.1560.10">
    <property type="entry name" value="ABC transporter type 1, transmembrane domain"/>
    <property type="match status" value="1"/>
</dbReference>
<reference evidence="10 11" key="1">
    <citation type="submission" date="2019-04" db="EMBL/GenBank/DDBJ databases">
        <title>Pedobacter sp. RP-3-15 sp. nov., isolated from Arctic soil.</title>
        <authorList>
            <person name="Dahal R.H."/>
            <person name="Kim D.-U."/>
        </authorList>
    </citation>
    <scope>NUCLEOTIDE SEQUENCE [LARGE SCALE GENOMIC DNA]</scope>
    <source>
        <strain evidence="10 11">RP-3-15</strain>
    </source>
</reference>
<dbReference type="PROSITE" id="PS50929">
    <property type="entry name" value="ABC_TM1F"/>
    <property type="match status" value="1"/>
</dbReference>
<gene>
    <name evidence="10" type="ORF">FA047_05380</name>
</gene>
<feature type="domain" description="ABC transporter" evidence="8">
    <location>
        <begin position="324"/>
        <end position="556"/>
    </location>
</feature>
<comment type="caution">
    <text evidence="10">The sequence shown here is derived from an EMBL/GenBank/DDBJ whole genome shotgun (WGS) entry which is preliminary data.</text>
</comment>
<dbReference type="SUPFAM" id="SSF52540">
    <property type="entry name" value="P-loop containing nucleoside triphosphate hydrolases"/>
    <property type="match status" value="1"/>
</dbReference>
<feature type="transmembrane region" description="Helical" evidence="7">
    <location>
        <begin position="50"/>
        <end position="74"/>
    </location>
</feature>
<protein>
    <submittedName>
        <fullName evidence="10">ABC transporter ATP-binding protein</fullName>
    </submittedName>
</protein>
<dbReference type="GO" id="GO:0005524">
    <property type="term" value="F:ATP binding"/>
    <property type="evidence" value="ECO:0007669"/>
    <property type="project" value="UniProtKB-KW"/>
</dbReference>
<dbReference type="AlphaFoldDB" id="A0A4U1CQB8"/>
<dbReference type="PROSITE" id="PS00211">
    <property type="entry name" value="ABC_TRANSPORTER_1"/>
    <property type="match status" value="1"/>
</dbReference>
<dbReference type="InterPro" id="IPR017871">
    <property type="entry name" value="ABC_transporter-like_CS"/>
</dbReference>
<evidence type="ECO:0000256" key="3">
    <source>
        <dbReference type="ARBA" id="ARBA00022741"/>
    </source>
</evidence>
<dbReference type="PANTHER" id="PTHR43394">
    <property type="entry name" value="ATP-DEPENDENT PERMEASE MDL1, MITOCHONDRIAL"/>
    <property type="match status" value="1"/>
</dbReference>
<feature type="transmembrane region" description="Helical" evidence="7">
    <location>
        <begin position="125"/>
        <end position="144"/>
    </location>
</feature>
<dbReference type="InterPro" id="IPR039421">
    <property type="entry name" value="Type_1_exporter"/>
</dbReference>
<dbReference type="InterPro" id="IPR027417">
    <property type="entry name" value="P-loop_NTPase"/>
</dbReference>
<keyword evidence="5 7" id="KW-1133">Transmembrane helix</keyword>
<evidence type="ECO:0000256" key="4">
    <source>
        <dbReference type="ARBA" id="ARBA00022840"/>
    </source>
</evidence>
<evidence type="ECO:0000256" key="5">
    <source>
        <dbReference type="ARBA" id="ARBA00022989"/>
    </source>
</evidence>
<keyword evidence="11" id="KW-1185">Reference proteome</keyword>
<dbReference type="GO" id="GO:0015421">
    <property type="term" value="F:ABC-type oligopeptide transporter activity"/>
    <property type="evidence" value="ECO:0007669"/>
    <property type="project" value="TreeGrafter"/>
</dbReference>
<feature type="transmembrane region" description="Helical" evidence="7">
    <location>
        <begin position="273"/>
        <end position="292"/>
    </location>
</feature>
<dbReference type="Gene3D" id="3.40.50.300">
    <property type="entry name" value="P-loop containing nucleotide triphosphate hydrolases"/>
    <property type="match status" value="1"/>
</dbReference>
<keyword evidence="4 10" id="KW-0067">ATP-binding</keyword>
<keyword evidence="6 7" id="KW-0472">Membrane</keyword>
<accession>A0A4U1CQB8</accession>
<evidence type="ECO:0000256" key="6">
    <source>
        <dbReference type="ARBA" id="ARBA00023136"/>
    </source>
</evidence>
<keyword evidence="3" id="KW-0547">Nucleotide-binding</keyword>
<dbReference type="RefSeq" id="WP_136834936.1">
    <property type="nucleotide sequence ID" value="NZ_SWBQ01000001.1"/>
</dbReference>
<dbReference type="SUPFAM" id="SSF90123">
    <property type="entry name" value="ABC transporter transmembrane region"/>
    <property type="match status" value="1"/>
</dbReference>
<keyword evidence="2 7" id="KW-0812">Transmembrane</keyword>
<dbReference type="CDD" id="cd18548">
    <property type="entry name" value="ABC_6TM_Tm287_like"/>
    <property type="match status" value="1"/>
</dbReference>
<dbReference type="OrthoDB" id="9760358at2"/>
<proteinExistence type="predicted"/>
<feature type="domain" description="ABC transmembrane type-1" evidence="9">
    <location>
        <begin position="13"/>
        <end position="293"/>
    </location>
</feature>
<evidence type="ECO:0000313" key="11">
    <source>
        <dbReference type="Proteomes" id="UP000307244"/>
    </source>
</evidence>
<dbReference type="GO" id="GO:0016887">
    <property type="term" value="F:ATP hydrolysis activity"/>
    <property type="evidence" value="ECO:0007669"/>
    <property type="project" value="InterPro"/>
</dbReference>
<comment type="subcellular location">
    <subcellularLocation>
        <location evidence="1">Cell membrane</location>
        <topology evidence="1">Multi-pass membrane protein</topology>
    </subcellularLocation>
</comment>
<evidence type="ECO:0000313" key="10">
    <source>
        <dbReference type="EMBL" id="TKC09526.1"/>
    </source>
</evidence>
<evidence type="ECO:0000256" key="7">
    <source>
        <dbReference type="SAM" id="Phobius"/>
    </source>
</evidence>
<dbReference type="Pfam" id="PF00005">
    <property type="entry name" value="ABC_tran"/>
    <property type="match status" value="1"/>
</dbReference>
<dbReference type="Pfam" id="PF00664">
    <property type="entry name" value="ABC_membrane"/>
    <property type="match status" value="1"/>
</dbReference>
<dbReference type="PANTHER" id="PTHR43394:SF1">
    <property type="entry name" value="ATP-BINDING CASSETTE SUB-FAMILY B MEMBER 10, MITOCHONDRIAL"/>
    <property type="match status" value="1"/>
</dbReference>
<organism evidence="10 11">
    <name type="scientific">Pedobacter frigoris</name>
    <dbReference type="NCBI Taxonomy" id="2571272"/>
    <lineage>
        <taxon>Bacteria</taxon>
        <taxon>Pseudomonadati</taxon>
        <taxon>Bacteroidota</taxon>
        <taxon>Sphingobacteriia</taxon>
        <taxon>Sphingobacteriales</taxon>
        <taxon>Sphingobacteriaceae</taxon>
        <taxon>Pedobacter</taxon>
    </lineage>
</organism>
<sequence length="565" mass="62532">MLKLLKPYSGLIITLLFLALAGNVLSLLLPKIIGSVIDGLKNPDFSMNNAMVQFSSITALVFIFGYLQSILQIYASEKVARDLRTSLSHKISIQNFSFIEQQNPAKLLTNLTSDVDAIKQFVSQAIVSMISSLVIIIGSTILLFSIDWELGLIVICIVSTIGITFYLVLKRVKMLYKKSREVIDRLNKVINESILGAFLVRVVNSQALEYDKFLEASVKGKNLGLAILRLFAWLIPIITFTANIAALVILIYGGHLVITTRMSIGDLAAFNSYLAMLIFPIIVIGFMSNVIVQATVSYGRISKVLDAEDLLDGGKIEADLTGAISVEQVNLSYAGKKVLKDISFEIQPGSKVAIVGPTVAGKTQLLQLMAGMVKPDDGLIKFNDFLISDIESNTFYRQLAIVFQDSVLFNMSIRDNIAFSEQITEEQLQLAIETAELKGLIDSLPNGVDTLISERGLSLSGGQKQRIMLARALAIRPNILLLDDFTARVDQQTEQRILENIQRNYPSITLISVTQKVAAVENYDKIILMMQGEILDSGKHKELMLRSPEYVQIYNSQQSTSNYEL</sequence>
<dbReference type="PROSITE" id="PS50893">
    <property type="entry name" value="ABC_TRANSPORTER_2"/>
    <property type="match status" value="1"/>
</dbReference>
<evidence type="ECO:0000256" key="2">
    <source>
        <dbReference type="ARBA" id="ARBA00022692"/>
    </source>
</evidence>
<evidence type="ECO:0000259" key="8">
    <source>
        <dbReference type="PROSITE" id="PS50893"/>
    </source>
</evidence>
<dbReference type="Proteomes" id="UP000307244">
    <property type="component" value="Unassembled WGS sequence"/>
</dbReference>
<evidence type="ECO:0000256" key="1">
    <source>
        <dbReference type="ARBA" id="ARBA00004651"/>
    </source>
</evidence>
<dbReference type="InterPro" id="IPR011527">
    <property type="entry name" value="ABC1_TM_dom"/>
</dbReference>
<dbReference type="GO" id="GO:0005886">
    <property type="term" value="C:plasma membrane"/>
    <property type="evidence" value="ECO:0007669"/>
    <property type="project" value="UniProtKB-SubCell"/>
</dbReference>
<dbReference type="InterPro" id="IPR003593">
    <property type="entry name" value="AAA+_ATPase"/>
</dbReference>
<name>A0A4U1CQB8_9SPHI</name>
<dbReference type="InterPro" id="IPR003439">
    <property type="entry name" value="ABC_transporter-like_ATP-bd"/>
</dbReference>
<feature type="transmembrane region" description="Helical" evidence="7">
    <location>
        <begin position="230"/>
        <end position="253"/>
    </location>
</feature>
<dbReference type="SMART" id="SM00382">
    <property type="entry name" value="AAA"/>
    <property type="match status" value="1"/>
</dbReference>
<feature type="transmembrane region" description="Helical" evidence="7">
    <location>
        <begin position="150"/>
        <end position="169"/>
    </location>
</feature>
<dbReference type="EMBL" id="SWBQ01000001">
    <property type="protein sequence ID" value="TKC09526.1"/>
    <property type="molecule type" value="Genomic_DNA"/>
</dbReference>
<evidence type="ECO:0000259" key="9">
    <source>
        <dbReference type="PROSITE" id="PS50929"/>
    </source>
</evidence>